<keyword evidence="2" id="KW-0862">Zinc</keyword>
<proteinExistence type="predicted"/>
<keyword evidence="3" id="KW-0805">Transcription regulation</keyword>
<evidence type="ECO:0000256" key="1">
    <source>
        <dbReference type="ARBA" id="ARBA00022723"/>
    </source>
</evidence>
<feature type="region of interest" description="Disordered" evidence="7">
    <location>
        <begin position="203"/>
        <end position="231"/>
    </location>
</feature>
<protein>
    <recommendedName>
        <fullName evidence="8">Zn(2)-C6 fungal-type domain-containing protein</fullName>
    </recommendedName>
</protein>
<evidence type="ECO:0000256" key="4">
    <source>
        <dbReference type="ARBA" id="ARBA00023125"/>
    </source>
</evidence>
<dbReference type="CDD" id="cd00067">
    <property type="entry name" value="GAL4"/>
    <property type="match status" value="1"/>
</dbReference>
<name>A0ABR3ZLX4_9PEZI</name>
<sequence>MRSPTSRRQQMHSCDVCRRRKVRCDSVNEAPCSACMKAAVECRFTVGWRRQRRQPRRLSSTRLSAETNEVVDSSTTPVVSPAYTARTSGSCSCSHNRRSDSTDTHTSLAVEAPDPDNEAVAPPESEVALSINIAENGLLRFFRDGLSSSTWGVFDMPDNVRVTYMGNHISNMTHLIKLDRPRPQYLVYPYPQIRPPLSCQQAQLQMRDREQEPTKEANAASSASSPSFTPNSYPTAVVRDINSFPEKEIRDDFIDAYFDKVNPYFPVVDESDFRARYADPDNQPALVLLHSVLLVGAHVSSHAKAVHARHIVKAVLFRRAKCVFDMRHEHDRLHLVQAALLFTWHLQNGDTASSNSFYWLGVACRIAYGIGMHRDLMKDPLEPGRMPIQDRRLWRRIWWTLFQAEVLSALEHGRPSAIRREDFDQDPLCLEDFREVSGRINPKVHFAFCQRQTELCQIALDVINLSAPGVAKMLRGSDLRRRTDELNAQLVRWMLTLSSSSGKTDAFGDVYLRLNYHTLVIHLYRLSLSDDNDPTSFDDNARRVGSSASGDIVSCFETLYEKNMLAQCPCNAVTAITAAAIQIGKDVQHSLGVLGGEDNGTCNTMLAVNGLCLLDRVCVAAEHLSVFWPNVEGVRKVFRSLFERFTTALHGIQMQQEQQQALQGHADEHMTATVGVCPSATAISTTSMLDDSFGGVDWTEILGLTWQVGHGHHLQDASQTWDASLFGLD</sequence>
<feature type="compositionally biased region" description="Basic and acidic residues" evidence="7">
    <location>
        <begin position="206"/>
        <end position="215"/>
    </location>
</feature>
<keyword evidence="5" id="KW-0804">Transcription</keyword>
<dbReference type="InterPro" id="IPR001138">
    <property type="entry name" value="Zn2Cys6_DnaBD"/>
</dbReference>
<feature type="compositionally biased region" description="Low complexity" evidence="7">
    <location>
        <begin position="57"/>
        <end position="81"/>
    </location>
</feature>
<evidence type="ECO:0000256" key="6">
    <source>
        <dbReference type="ARBA" id="ARBA00023242"/>
    </source>
</evidence>
<evidence type="ECO:0000259" key="8">
    <source>
        <dbReference type="PROSITE" id="PS50048"/>
    </source>
</evidence>
<dbReference type="Pfam" id="PF04082">
    <property type="entry name" value="Fungal_trans"/>
    <property type="match status" value="1"/>
</dbReference>
<dbReference type="CDD" id="cd12148">
    <property type="entry name" value="fungal_TF_MHR"/>
    <property type="match status" value="1"/>
</dbReference>
<feature type="compositionally biased region" description="Polar residues" evidence="7">
    <location>
        <begin position="85"/>
        <end position="94"/>
    </location>
</feature>
<dbReference type="Gene3D" id="4.10.240.10">
    <property type="entry name" value="Zn(2)-C6 fungal-type DNA-binding domain"/>
    <property type="match status" value="1"/>
</dbReference>
<evidence type="ECO:0000256" key="5">
    <source>
        <dbReference type="ARBA" id="ARBA00023163"/>
    </source>
</evidence>
<dbReference type="PROSITE" id="PS50048">
    <property type="entry name" value="ZN2_CY6_FUNGAL_2"/>
    <property type="match status" value="1"/>
</dbReference>
<evidence type="ECO:0000256" key="2">
    <source>
        <dbReference type="ARBA" id="ARBA00022833"/>
    </source>
</evidence>
<dbReference type="EMBL" id="JAWCUI010000008">
    <property type="protein sequence ID" value="KAL1901091.1"/>
    <property type="molecule type" value="Genomic_DNA"/>
</dbReference>
<evidence type="ECO:0000313" key="9">
    <source>
        <dbReference type="EMBL" id="KAL1901091.1"/>
    </source>
</evidence>
<gene>
    <name evidence="9" type="ORF">Sste5346_002158</name>
</gene>
<organism evidence="9 10">
    <name type="scientific">Sporothrix stenoceras</name>
    <dbReference type="NCBI Taxonomy" id="5173"/>
    <lineage>
        <taxon>Eukaryota</taxon>
        <taxon>Fungi</taxon>
        <taxon>Dikarya</taxon>
        <taxon>Ascomycota</taxon>
        <taxon>Pezizomycotina</taxon>
        <taxon>Sordariomycetes</taxon>
        <taxon>Sordariomycetidae</taxon>
        <taxon>Ophiostomatales</taxon>
        <taxon>Ophiostomataceae</taxon>
        <taxon>Sporothrix</taxon>
    </lineage>
</organism>
<dbReference type="PANTHER" id="PTHR47171:SF3">
    <property type="entry name" value="FARA-RELATED"/>
    <property type="match status" value="1"/>
</dbReference>
<comment type="caution">
    <text evidence="9">The sequence shown here is derived from an EMBL/GenBank/DDBJ whole genome shotgun (WGS) entry which is preliminary data.</text>
</comment>
<dbReference type="SUPFAM" id="SSF57701">
    <property type="entry name" value="Zn2/Cys6 DNA-binding domain"/>
    <property type="match status" value="1"/>
</dbReference>
<keyword evidence="6" id="KW-0539">Nucleus</keyword>
<keyword evidence="10" id="KW-1185">Reference proteome</keyword>
<evidence type="ECO:0000256" key="7">
    <source>
        <dbReference type="SAM" id="MobiDB-lite"/>
    </source>
</evidence>
<dbReference type="PANTHER" id="PTHR47171">
    <property type="entry name" value="FARA-RELATED"/>
    <property type="match status" value="1"/>
</dbReference>
<dbReference type="PROSITE" id="PS00463">
    <property type="entry name" value="ZN2_CY6_FUNGAL_1"/>
    <property type="match status" value="1"/>
</dbReference>
<evidence type="ECO:0000256" key="3">
    <source>
        <dbReference type="ARBA" id="ARBA00023015"/>
    </source>
</evidence>
<dbReference type="InterPro" id="IPR052073">
    <property type="entry name" value="Amide_Lactam_Regulators"/>
</dbReference>
<reference evidence="9 10" key="1">
    <citation type="journal article" date="2024" name="IMA Fungus">
        <title>IMA Genome - F19 : A genome assembly and annotation guide to empower mycologists, including annotated draft genome sequences of Ceratocystis pirilliformis, Diaporthe australafricana, Fusarium ophioides, Paecilomyces lecythidis, and Sporothrix stenoceras.</title>
        <authorList>
            <person name="Aylward J."/>
            <person name="Wilson A.M."/>
            <person name="Visagie C.M."/>
            <person name="Spraker J."/>
            <person name="Barnes I."/>
            <person name="Buitendag C."/>
            <person name="Ceriani C."/>
            <person name="Del Mar Angel L."/>
            <person name="du Plessis D."/>
            <person name="Fuchs T."/>
            <person name="Gasser K."/>
            <person name="Kramer D."/>
            <person name="Li W."/>
            <person name="Munsamy K."/>
            <person name="Piso A."/>
            <person name="Price J.L."/>
            <person name="Sonnekus B."/>
            <person name="Thomas C."/>
            <person name="van der Nest A."/>
            <person name="van Dijk A."/>
            <person name="van Heerden A."/>
            <person name="van Vuuren N."/>
            <person name="Yilmaz N."/>
            <person name="Duong T.A."/>
            <person name="van der Merwe N.A."/>
            <person name="Wingfield M.J."/>
            <person name="Wingfield B.D."/>
        </authorList>
    </citation>
    <scope>NUCLEOTIDE SEQUENCE [LARGE SCALE GENOMIC DNA]</scope>
    <source>
        <strain evidence="9 10">CMW 5346</strain>
    </source>
</reference>
<feature type="domain" description="Zn(2)-C6 fungal-type" evidence="8">
    <location>
        <begin position="13"/>
        <end position="44"/>
    </location>
</feature>
<feature type="compositionally biased region" description="Low complexity" evidence="7">
    <location>
        <begin position="217"/>
        <end position="231"/>
    </location>
</feature>
<feature type="region of interest" description="Disordered" evidence="7">
    <location>
        <begin position="53"/>
        <end position="123"/>
    </location>
</feature>
<keyword evidence="4" id="KW-0238">DNA-binding</keyword>
<dbReference type="Proteomes" id="UP001583186">
    <property type="component" value="Unassembled WGS sequence"/>
</dbReference>
<dbReference type="SMART" id="SM00906">
    <property type="entry name" value="Fungal_trans"/>
    <property type="match status" value="1"/>
</dbReference>
<dbReference type="InterPro" id="IPR036864">
    <property type="entry name" value="Zn2-C6_fun-type_DNA-bd_sf"/>
</dbReference>
<evidence type="ECO:0000313" key="10">
    <source>
        <dbReference type="Proteomes" id="UP001583186"/>
    </source>
</evidence>
<dbReference type="Pfam" id="PF00172">
    <property type="entry name" value="Zn_clus"/>
    <property type="match status" value="1"/>
</dbReference>
<dbReference type="SMART" id="SM00066">
    <property type="entry name" value="GAL4"/>
    <property type="match status" value="1"/>
</dbReference>
<keyword evidence="1" id="KW-0479">Metal-binding</keyword>
<accession>A0ABR3ZLX4</accession>
<dbReference type="InterPro" id="IPR007219">
    <property type="entry name" value="XnlR_reg_dom"/>
</dbReference>